<proteinExistence type="predicted"/>
<dbReference type="Proteomes" id="UP001595075">
    <property type="component" value="Unassembled WGS sequence"/>
</dbReference>
<protein>
    <submittedName>
        <fullName evidence="1">Uncharacterized protein</fullName>
    </submittedName>
</protein>
<keyword evidence="2" id="KW-1185">Reference proteome</keyword>
<organism evidence="1 2">
    <name type="scientific">Oculimacula yallundae</name>
    <dbReference type="NCBI Taxonomy" id="86028"/>
    <lineage>
        <taxon>Eukaryota</taxon>
        <taxon>Fungi</taxon>
        <taxon>Dikarya</taxon>
        <taxon>Ascomycota</taxon>
        <taxon>Pezizomycotina</taxon>
        <taxon>Leotiomycetes</taxon>
        <taxon>Helotiales</taxon>
        <taxon>Ploettnerulaceae</taxon>
        <taxon>Oculimacula</taxon>
    </lineage>
</organism>
<dbReference type="PANTHER" id="PTHR33112:SF10">
    <property type="entry name" value="TOL"/>
    <property type="match status" value="1"/>
</dbReference>
<name>A0ABR4C1I4_9HELO</name>
<evidence type="ECO:0000313" key="1">
    <source>
        <dbReference type="EMBL" id="KAL2063199.1"/>
    </source>
</evidence>
<gene>
    <name evidence="1" type="ORF">VTL71DRAFT_5003</name>
</gene>
<evidence type="ECO:0000313" key="2">
    <source>
        <dbReference type="Proteomes" id="UP001595075"/>
    </source>
</evidence>
<accession>A0ABR4C1I4</accession>
<reference evidence="1 2" key="1">
    <citation type="journal article" date="2024" name="Commun. Biol.">
        <title>Comparative genomic analysis of thermophilic fungi reveals convergent evolutionary adaptations and gene losses.</title>
        <authorList>
            <person name="Steindorff A.S."/>
            <person name="Aguilar-Pontes M.V."/>
            <person name="Robinson A.J."/>
            <person name="Andreopoulos B."/>
            <person name="LaButti K."/>
            <person name="Kuo A."/>
            <person name="Mondo S."/>
            <person name="Riley R."/>
            <person name="Otillar R."/>
            <person name="Haridas S."/>
            <person name="Lipzen A."/>
            <person name="Grimwood J."/>
            <person name="Schmutz J."/>
            <person name="Clum A."/>
            <person name="Reid I.D."/>
            <person name="Moisan M.C."/>
            <person name="Butler G."/>
            <person name="Nguyen T.T.M."/>
            <person name="Dewar K."/>
            <person name="Conant G."/>
            <person name="Drula E."/>
            <person name="Henrissat B."/>
            <person name="Hansel C."/>
            <person name="Singer S."/>
            <person name="Hutchinson M.I."/>
            <person name="de Vries R.P."/>
            <person name="Natvig D.O."/>
            <person name="Powell A.J."/>
            <person name="Tsang A."/>
            <person name="Grigoriev I.V."/>
        </authorList>
    </citation>
    <scope>NUCLEOTIDE SEQUENCE [LARGE SCALE GENOMIC DNA]</scope>
    <source>
        <strain evidence="1 2">CBS 494.80</strain>
    </source>
</reference>
<dbReference type="PANTHER" id="PTHR33112">
    <property type="entry name" value="DOMAIN PROTEIN, PUTATIVE-RELATED"/>
    <property type="match status" value="1"/>
</dbReference>
<dbReference type="EMBL" id="JAZHXI010000015">
    <property type="protein sequence ID" value="KAL2063199.1"/>
    <property type="molecule type" value="Genomic_DNA"/>
</dbReference>
<comment type="caution">
    <text evidence="1">The sequence shown here is derived from an EMBL/GenBank/DDBJ whole genome shotgun (WGS) entry which is preliminary data.</text>
</comment>
<sequence>MIISWYNIIDDYTRCDLTFPSDKLVAISGIAKVGDCIQDSYCAGLWLRDMPRALLWSPHEEETLPKYLHKSSLPPMYQAPTWSWACINGPISCFVCRERLPNPPIATILEVSTTLVGLDKYGQVSGGHLKIRAPKRPATVGPKSTSWPEQPLLILDKWSENDILHAVFDVDWLREGTNVWCL</sequence>